<protein>
    <submittedName>
        <fullName evidence="2">Uncharacterized protein</fullName>
    </submittedName>
</protein>
<reference evidence="2" key="2">
    <citation type="submission" date="2021-09" db="EMBL/GenBank/DDBJ databases">
        <authorList>
            <person name="Jia N."/>
            <person name="Wang J."/>
            <person name="Shi W."/>
            <person name="Du L."/>
            <person name="Sun Y."/>
            <person name="Zhan W."/>
            <person name="Jiang J."/>
            <person name="Wang Q."/>
            <person name="Zhang B."/>
            <person name="Ji P."/>
            <person name="Sakyi L.B."/>
            <person name="Cui X."/>
            <person name="Yuan T."/>
            <person name="Jiang B."/>
            <person name="Yang W."/>
            <person name="Lam T.T.-Y."/>
            <person name="Chang Q."/>
            <person name="Ding S."/>
            <person name="Wang X."/>
            <person name="Zhu J."/>
            <person name="Ruan X."/>
            <person name="Zhao L."/>
            <person name="Wei J."/>
            <person name="Que T."/>
            <person name="Du C."/>
            <person name="Cheng J."/>
            <person name="Dai P."/>
            <person name="Han X."/>
            <person name="Huang E."/>
            <person name="Gao Y."/>
            <person name="Liu J."/>
            <person name="Shao H."/>
            <person name="Ye R."/>
            <person name="Li L."/>
            <person name="Wei W."/>
            <person name="Wang X."/>
            <person name="Wang C."/>
            <person name="Huo Q."/>
            <person name="Li W."/>
            <person name="Guo W."/>
            <person name="Chen H."/>
            <person name="Chen S."/>
            <person name="Zhou L."/>
            <person name="Zhou L."/>
            <person name="Ni X."/>
            <person name="Tian J."/>
            <person name="Zhou Y."/>
            <person name="Sheng Y."/>
            <person name="Liu T."/>
            <person name="Pan Y."/>
            <person name="Xia L."/>
            <person name="Li J."/>
            <person name="Zhao F."/>
            <person name="Cao W."/>
        </authorList>
    </citation>
    <scope>NUCLEOTIDE SEQUENCE</scope>
    <source>
        <strain evidence="2">Rmic-2018</strain>
        <tissue evidence="2">Larvae</tissue>
    </source>
</reference>
<comment type="caution">
    <text evidence="2">The sequence shown here is derived from an EMBL/GenBank/DDBJ whole genome shotgun (WGS) entry which is preliminary data.</text>
</comment>
<sequence>MPRPTLASSADFLDRSFGNTCKGTDYADYVVCATCKQSLIAARVPSASRNRQGEPERKISQMKEGSVHEQRLTARSLPCGAFQRLEKSTDELAKDNEALHAHMTDDEVLADMGSMLEYEDRTTESVGLLQHHI</sequence>
<gene>
    <name evidence="2" type="ORF">HPB51_027068</name>
</gene>
<name>A0A9J6D167_RHIMP</name>
<organism evidence="2 3">
    <name type="scientific">Rhipicephalus microplus</name>
    <name type="common">Cattle tick</name>
    <name type="synonym">Boophilus microplus</name>
    <dbReference type="NCBI Taxonomy" id="6941"/>
    <lineage>
        <taxon>Eukaryota</taxon>
        <taxon>Metazoa</taxon>
        <taxon>Ecdysozoa</taxon>
        <taxon>Arthropoda</taxon>
        <taxon>Chelicerata</taxon>
        <taxon>Arachnida</taxon>
        <taxon>Acari</taxon>
        <taxon>Parasitiformes</taxon>
        <taxon>Ixodida</taxon>
        <taxon>Ixodoidea</taxon>
        <taxon>Ixodidae</taxon>
        <taxon>Rhipicephalinae</taxon>
        <taxon>Rhipicephalus</taxon>
        <taxon>Boophilus</taxon>
    </lineage>
</organism>
<evidence type="ECO:0000313" key="2">
    <source>
        <dbReference type="EMBL" id="KAH7975284.1"/>
    </source>
</evidence>
<evidence type="ECO:0000256" key="1">
    <source>
        <dbReference type="SAM" id="MobiDB-lite"/>
    </source>
</evidence>
<dbReference type="Proteomes" id="UP000821866">
    <property type="component" value="Unassembled WGS sequence"/>
</dbReference>
<proteinExistence type="predicted"/>
<dbReference type="AlphaFoldDB" id="A0A9J6D167"/>
<evidence type="ECO:0000313" key="3">
    <source>
        <dbReference type="Proteomes" id="UP000821866"/>
    </source>
</evidence>
<reference evidence="2" key="1">
    <citation type="journal article" date="2020" name="Cell">
        <title>Large-Scale Comparative Analyses of Tick Genomes Elucidate Their Genetic Diversity and Vector Capacities.</title>
        <authorList>
            <consortium name="Tick Genome and Microbiome Consortium (TIGMIC)"/>
            <person name="Jia N."/>
            <person name="Wang J."/>
            <person name="Shi W."/>
            <person name="Du L."/>
            <person name="Sun Y."/>
            <person name="Zhan W."/>
            <person name="Jiang J.F."/>
            <person name="Wang Q."/>
            <person name="Zhang B."/>
            <person name="Ji P."/>
            <person name="Bell-Sakyi L."/>
            <person name="Cui X.M."/>
            <person name="Yuan T.T."/>
            <person name="Jiang B.G."/>
            <person name="Yang W.F."/>
            <person name="Lam T.T."/>
            <person name="Chang Q.C."/>
            <person name="Ding S.J."/>
            <person name="Wang X.J."/>
            <person name="Zhu J.G."/>
            <person name="Ruan X.D."/>
            <person name="Zhao L."/>
            <person name="Wei J.T."/>
            <person name="Ye R.Z."/>
            <person name="Que T.C."/>
            <person name="Du C.H."/>
            <person name="Zhou Y.H."/>
            <person name="Cheng J.X."/>
            <person name="Dai P.F."/>
            <person name="Guo W.B."/>
            <person name="Han X.H."/>
            <person name="Huang E.J."/>
            <person name="Li L.F."/>
            <person name="Wei W."/>
            <person name="Gao Y.C."/>
            <person name="Liu J.Z."/>
            <person name="Shao H.Z."/>
            <person name="Wang X."/>
            <person name="Wang C.C."/>
            <person name="Yang T.C."/>
            <person name="Huo Q.B."/>
            <person name="Li W."/>
            <person name="Chen H.Y."/>
            <person name="Chen S.E."/>
            <person name="Zhou L.G."/>
            <person name="Ni X.B."/>
            <person name="Tian J.H."/>
            <person name="Sheng Y."/>
            <person name="Liu T."/>
            <person name="Pan Y.S."/>
            <person name="Xia L.Y."/>
            <person name="Li J."/>
            <person name="Zhao F."/>
            <person name="Cao W.C."/>
        </authorList>
    </citation>
    <scope>NUCLEOTIDE SEQUENCE</scope>
    <source>
        <strain evidence="2">Rmic-2018</strain>
    </source>
</reference>
<dbReference type="EMBL" id="JABSTU010003100">
    <property type="protein sequence ID" value="KAH7975284.1"/>
    <property type="molecule type" value="Genomic_DNA"/>
</dbReference>
<keyword evidence="3" id="KW-1185">Reference proteome</keyword>
<feature type="region of interest" description="Disordered" evidence="1">
    <location>
        <begin position="45"/>
        <end position="71"/>
    </location>
</feature>
<accession>A0A9J6D167</accession>
<feature type="compositionally biased region" description="Basic and acidic residues" evidence="1">
    <location>
        <begin position="51"/>
        <end position="71"/>
    </location>
</feature>